<evidence type="ECO:0000313" key="4">
    <source>
        <dbReference type="EMBL" id="KAF5561837.1"/>
    </source>
</evidence>
<protein>
    <submittedName>
        <fullName evidence="4">Serine threonine kinase</fullName>
    </submittedName>
</protein>
<evidence type="ECO:0000256" key="1">
    <source>
        <dbReference type="SAM" id="Coils"/>
    </source>
</evidence>
<dbReference type="GO" id="GO:0016301">
    <property type="term" value="F:kinase activity"/>
    <property type="evidence" value="ECO:0007669"/>
    <property type="project" value="UniProtKB-KW"/>
</dbReference>
<keyword evidence="2" id="KW-0472">Membrane</keyword>
<sequence length="610" mass="69819">MDNYDLLKQHCERWESYPCNLLNPWQRTEVLNSYRLFLEAPKTRLFDGKQEDIHIIEQSDTPKGYSEQVVESPTDLRKHLQQNRKDPQFCMVFIGSDSSRDRLNCSRESYSLLSSFYQVGASFVDFLSSFGVSSEPLDYHMTGFNSYDTLDAPEDKITKIPELGRSGREHTVQYLLRSVEESTDDGGKVVWNIRQMAVHHKYDFGQGKTFWLNIKANSVMQERIKTAIAEETSLSSAAAKDLPGSFTATLLTHLIHLEWCDESWRKCINHFENEIRKVLKKARTARIDKEPNLRLKFITRVLTNKTEVSESSNALARWAQKPLISCFSPASEKGTCSSAVQPVASNKAGLPANEEDTGLAKQLESLMVLETFSFKEFQHLHFLADQLESFRLVMQLNRQALRDIIEHYEDLASRTNFPEKIKTSCKNELASFSRRLERIRKNLEIRITQVESLLSCLQQGKDLVRSCRTRSPPSHADHFSLNQFDGILQYRSVQVSRIFTESSHTQSEKMERIAYKTEKETISMHVITCVTLAFLPGTFVAAFFQSGLVEINRAATDIRAAVTFHPGAFKLFAAICFPLMCLTFILWMSLFKFLSGRALKRSREESLGSV</sequence>
<dbReference type="Pfam" id="PF26616">
    <property type="entry name" value="CorA-like"/>
    <property type="match status" value="1"/>
</dbReference>
<keyword evidence="1" id="KW-0175">Coiled coil</keyword>
<keyword evidence="2" id="KW-0812">Transmembrane</keyword>
<accession>A0A8H5JUG2</accession>
<dbReference type="AlphaFoldDB" id="A0A8H5JUG2"/>
<evidence type="ECO:0000256" key="2">
    <source>
        <dbReference type="SAM" id="Phobius"/>
    </source>
</evidence>
<organism evidence="4 5">
    <name type="scientific">Fusarium phyllophilum</name>
    <dbReference type="NCBI Taxonomy" id="47803"/>
    <lineage>
        <taxon>Eukaryota</taxon>
        <taxon>Fungi</taxon>
        <taxon>Dikarya</taxon>
        <taxon>Ascomycota</taxon>
        <taxon>Pezizomycotina</taxon>
        <taxon>Sordariomycetes</taxon>
        <taxon>Hypocreomycetidae</taxon>
        <taxon>Hypocreales</taxon>
        <taxon>Nectriaceae</taxon>
        <taxon>Fusarium</taxon>
        <taxon>Fusarium fujikuroi species complex</taxon>
    </lineage>
</organism>
<dbReference type="InterPro" id="IPR058257">
    <property type="entry name" value="CorA-like_dom"/>
</dbReference>
<evidence type="ECO:0000259" key="3">
    <source>
        <dbReference type="Pfam" id="PF26616"/>
    </source>
</evidence>
<evidence type="ECO:0000313" key="5">
    <source>
        <dbReference type="Proteomes" id="UP000582016"/>
    </source>
</evidence>
<keyword evidence="4" id="KW-0808">Transferase</keyword>
<feature type="transmembrane region" description="Helical" evidence="2">
    <location>
        <begin position="522"/>
        <end position="544"/>
    </location>
</feature>
<reference evidence="4 5" key="1">
    <citation type="submission" date="2020-05" db="EMBL/GenBank/DDBJ databases">
        <title>Identification and distribution of gene clusters putatively required for synthesis of sphingolipid metabolism inhibitors in phylogenetically diverse species of the filamentous fungus Fusarium.</title>
        <authorList>
            <person name="Kim H.-S."/>
            <person name="Busman M."/>
            <person name="Brown D.W."/>
            <person name="Divon H."/>
            <person name="Uhlig S."/>
            <person name="Proctor R.H."/>
        </authorList>
    </citation>
    <scope>NUCLEOTIDE SEQUENCE [LARGE SCALE GENOMIC DNA]</scope>
    <source>
        <strain evidence="4 5">NRRL 13617</strain>
    </source>
</reference>
<proteinExistence type="predicted"/>
<dbReference type="OrthoDB" id="5396681at2759"/>
<name>A0A8H5JUG2_9HYPO</name>
<dbReference type="EMBL" id="JAAOAQ010000203">
    <property type="protein sequence ID" value="KAF5561837.1"/>
    <property type="molecule type" value="Genomic_DNA"/>
</dbReference>
<feature type="domain" description="CorA-like transporter" evidence="3">
    <location>
        <begin position="10"/>
        <end position="282"/>
    </location>
</feature>
<keyword evidence="4" id="KW-0418">Kinase</keyword>
<keyword evidence="5" id="KW-1185">Reference proteome</keyword>
<feature type="transmembrane region" description="Helical" evidence="2">
    <location>
        <begin position="571"/>
        <end position="594"/>
    </location>
</feature>
<gene>
    <name evidence="4" type="ORF">FPHYL_5968</name>
</gene>
<keyword evidence="2" id="KW-1133">Transmembrane helix</keyword>
<comment type="caution">
    <text evidence="4">The sequence shown here is derived from an EMBL/GenBank/DDBJ whole genome shotgun (WGS) entry which is preliminary data.</text>
</comment>
<feature type="coiled-coil region" evidence="1">
    <location>
        <begin position="422"/>
        <end position="453"/>
    </location>
</feature>
<dbReference type="Proteomes" id="UP000582016">
    <property type="component" value="Unassembled WGS sequence"/>
</dbReference>